<sequence length="353" mass="38285">MEIGSVLVTGGTGFLGSAIVRALREKHPHCHITVVDIQGSNDTGFATDSDLSFAQADVTSPESLSNVFSKCRPQVVIHTAGIVPPLSERYARRMEKDVLRVNVEGTRNTLRAAKEAGCAAFVYTGSCTAVIDDVSIQYANIDERWPLAYRSSIYGESKALAEELVLSSSGDGIKACVLRPSVICGEGDNQLLPPIHACIAKRETSYIIGDGHNLWDITYVGNIADAHVLAAQNLLSTMTAAGEAFFIQNNEPIAFRDLSLAVWKHFGHIPPFKIVIPAGLAWFAGFLAECFTWMSGTTATLSRGSVRDACSVRYANGQKAEKILGYKARVGIEEGIRISCEDYAKRLKQRAKE</sequence>
<keyword evidence="3" id="KW-1185">Reference proteome</keyword>
<dbReference type="AlphaFoldDB" id="A0A8H7ATD4"/>
<comment type="caution">
    <text evidence="2">The sequence shown here is derived from an EMBL/GenBank/DDBJ whole genome shotgun (WGS) entry which is preliminary data.</text>
</comment>
<dbReference type="SMART" id="SM00822">
    <property type="entry name" value="PKS_KR"/>
    <property type="match status" value="1"/>
</dbReference>
<dbReference type="EMBL" id="JAACFV010000003">
    <property type="protein sequence ID" value="KAF7513992.1"/>
    <property type="molecule type" value="Genomic_DNA"/>
</dbReference>
<proteinExistence type="predicted"/>
<dbReference type="SUPFAM" id="SSF51735">
    <property type="entry name" value="NAD(P)-binding Rossmann-fold domains"/>
    <property type="match status" value="1"/>
</dbReference>
<evidence type="ECO:0000313" key="3">
    <source>
        <dbReference type="Proteomes" id="UP000606974"/>
    </source>
</evidence>
<dbReference type="InterPro" id="IPR002225">
    <property type="entry name" value="3Beta_OHSteriod_DH/Estase"/>
</dbReference>
<dbReference type="GO" id="GO:0005737">
    <property type="term" value="C:cytoplasm"/>
    <property type="evidence" value="ECO:0007669"/>
    <property type="project" value="TreeGrafter"/>
</dbReference>
<dbReference type="InterPro" id="IPR036291">
    <property type="entry name" value="NAD(P)-bd_dom_sf"/>
</dbReference>
<dbReference type="Proteomes" id="UP000606974">
    <property type="component" value="Unassembled WGS sequence"/>
</dbReference>
<dbReference type="GO" id="GO:0004029">
    <property type="term" value="F:aldehyde dehydrogenase (NAD+) activity"/>
    <property type="evidence" value="ECO:0007669"/>
    <property type="project" value="TreeGrafter"/>
</dbReference>
<reference evidence="2" key="1">
    <citation type="submission" date="2020-02" db="EMBL/GenBank/DDBJ databases">
        <authorList>
            <person name="Palmer J.M."/>
        </authorList>
    </citation>
    <scope>NUCLEOTIDE SEQUENCE</scope>
    <source>
        <strain evidence="2">EPUS1.4</strain>
        <tissue evidence="2">Thallus</tissue>
    </source>
</reference>
<dbReference type="PANTHER" id="PTHR48079:SF6">
    <property type="entry name" value="NAD(P)-BINDING DOMAIN-CONTAINING PROTEIN-RELATED"/>
    <property type="match status" value="1"/>
</dbReference>
<evidence type="ECO:0000313" key="2">
    <source>
        <dbReference type="EMBL" id="KAF7513992.1"/>
    </source>
</evidence>
<organism evidence="2 3">
    <name type="scientific">Endocarpon pusillum</name>
    <dbReference type="NCBI Taxonomy" id="364733"/>
    <lineage>
        <taxon>Eukaryota</taxon>
        <taxon>Fungi</taxon>
        <taxon>Dikarya</taxon>
        <taxon>Ascomycota</taxon>
        <taxon>Pezizomycotina</taxon>
        <taxon>Eurotiomycetes</taxon>
        <taxon>Chaetothyriomycetidae</taxon>
        <taxon>Verrucariales</taxon>
        <taxon>Verrucariaceae</taxon>
        <taxon>Endocarpon</taxon>
    </lineage>
</organism>
<gene>
    <name evidence="2" type="ORF">GJ744_006606</name>
</gene>
<dbReference type="InterPro" id="IPR051783">
    <property type="entry name" value="NAD(P)-dependent_oxidoreduct"/>
</dbReference>
<dbReference type="GO" id="GO:0006694">
    <property type="term" value="P:steroid biosynthetic process"/>
    <property type="evidence" value="ECO:0007669"/>
    <property type="project" value="InterPro"/>
</dbReference>
<dbReference type="PANTHER" id="PTHR48079">
    <property type="entry name" value="PROTEIN YEEZ"/>
    <property type="match status" value="1"/>
</dbReference>
<dbReference type="Gene3D" id="3.40.50.720">
    <property type="entry name" value="NAD(P)-binding Rossmann-like Domain"/>
    <property type="match status" value="1"/>
</dbReference>
<evidence type="ECO:0000259" key="1">
    <source>
        <dbReference type="SMART" id="SM00822"/>
    </source>
</evidence>
<dbReference type="GO" id="GO:0016616">
    <property type="term" value="F:oxidoreductase activity, acting on the CH-OH group of donors, NAD or NADP as acceptor"/>
    <property type="evidence" value="ECO:0007669"/>
    <property type="project" value="InterPro"/>
</dbReference>
<name>A0A8H7ATD4_9EURO</name>
<protein>
    <recommendedName>
        <fullName evidence="1">Ketoreductase domain-containing protein</fullName>
    </recommendedName>
</protein>
<feature type="domain" description="Ketoreductase" evidence="1">
    <location>
        <begin position="4"/>
        <end position="186"/>
    </location>
</feature>
<accession>A0A8H7ATD4</accession>
<dbReference type="InterPro" id="IPR057326">
    <property type="entry name" value="KR_dom"/>
</dbReference>
<dbReference type="OrthoDB" id="10058185at2759"/>
<dbReference type="Pfam" id="PF01073">
    <property type="entry name" value="3Beta_HSD"/>
    <property type="match status" value="1"/>
</dbReference>